<evidence type="ECO:0000313" key="1">
    <source>
        <dbReference type="EMBL" id="GAB09199.1"/>
    </source>
</evidence>
<organism evidence="1 2">
    <name type="scientific">Gordonia araii NBRC 100433</name>
    <dbReference type="NCBI Taxonomy" id="1073574"/>
    <lineage>
        <taxon>Bacteria</taxon>
        <taxon>Bacillati</taxon>
        <taxon>Actinomycetota</taxon>
        <taxon>Actinomycetes</taxon>
        <taxon>Mycobacteriales</taxon>
        <taxon>Gordoniaceae</taxon>
        <taxon>Gordonia</taxon>
    </lineage>
</organism>
<proteinExistence type="predicted"/>
<accession>G7H024</accession>
<comment type="caution">
    <text evidence="1">The sequence shown here is derived from an EMBL/GenBank/DDBJ whole genome shotgun (WGS) entry which is preliminary data.</text>
</comment>
<dbReference type="EMBL" id="BAEE01000032">
    <property type="protein sequence ID" value="GAB09199.1"/>
    <property type="molecule type" value="Genomic_DNA"/>
</dbReference>
<sequence>SSAVTLARFEDTFFSRENRYSLGMDRKSGSFYLAIPASSGVVYYVEYYRLGEADYGTFCSVAAGFADECRRRDHDDLLIQKPGWNRGAAI</sequence>
<protein>
    <submittedName>
        <fullName evidence="1">Uncharacterized protein</fullName>
    </submittedName>
</protein>
<evidence type="ECO:0000313" key="2">
    <source>
        <dbReference type="Proteomes" id="UP000035088"/>
    </source>
</evidence>
<dbReference type="Proteomes" id="UP000035088">
    <property type="component" value="Unassembled WGS sequence"/>
</dbReference>
<gene>
    <name evidence="1" type="ORF">GOARA_032_00010</name>
</gene>
<keyword evidence="2" id="KW-1185">Reference proteome</keyword>
<name>G7H024_9ACTN</name>
<reference evidence="1 2" key="1">
    <citation type="submission" date="2011-11" db="EMBL/GenBank/DDBJ databases">
        <title>Whole genome shotgun sequence of Gordonia araii NBRC 100433.</title>
        <authorList>
            <person name="Yoshida Y."/>
            <person name="Hosoyama A."/>
            <person name="Tsuchikane K."/>
            <person name="Katsumata H."/>
            <person name="Yamazaki S."/>
            <person name="Fujita N."/>
        </authorList>
    </citation>
    <scope>NUCLEOTIDE SEQUENCE [LARGE SCALE GENOMIC DNA]</scope>
    <source>
        <strain evidence="1 2">NBRC 100433</strain>
    </source>
</reference>
<feature type="non-terminal residue" evidence="1">
    <location>
        <position position="1"/>
    </location>
</feature>
<dbReference type="AlphaFoldDB" id="G7H024"/>